<organism evidence="1 2">
    <name type="scientific">Sedimentitalea todarodis</name>
    <dbReference type="NCBI Taxonomy" id="1631240"/>
    <lineage>
        <taxon>Bacteria</taxon>
        <taxon>Pseudomonadati</taxon>
        <taxon>Pseudomonadota</taxon>
        <taxon>Alphaproteobacteria</taxon>
        <taxon>Rhodobacterales</taxon>
        <taxon>Paracoccaceae</taxon>
        <taxon>Sedimentitalea</taxon>
    </lineage>
</organism>
<sequence length="437" mass="48104">MERSESAVTAVTSLNPFSRIETQLRCFQAWKALGVRILTVNVDDEADRLIPLGLAEADILRLSAADTGQALHGKPVPQILATLRRLREQPGTGPVAVVNSDLFPAMRSPAGLGHWLDHFPAMALTREDCGAAETVRFGDRAPYRGGLDAFVFSRASLAQVLERAGTSTSAGRMCFGMIGWDYVMGALILSAGGGLADSGLLLHERHPTTYSSMDEFAHYLPDMRRLAGIETENPTEAAAIFQRVIEWECDRSAPLTARMQMMFLAPPRAATLPDAAAMALADRLLRLCPVQGWVTRRGSIAHLATEARTAGACDLPWARDVFEVNPDPHHRFSQRLLAILFCLECRDLFTPGPVPVRTQYPEGNLHGKAIRHLRETLADDPRMLQLEITSVFGAELVEHGIFNPRIFNYLVQGCECDDERLLLREILSHAQGVRHAA</sequence>
<name>A0ABU3VK08_9RHOB</name>
<evidence type="ECO:0000313" key="1">
    <source>
        <dbReference type="EMBL" id="MDU9006527.1"/>
    </source>
</evidence>
<dbReference type="EMBL" id="JASMWN010000025">
    <property type="protein sequence ID" value="MDU9006527.1"/>
    <property type="molecule type" value="Genomic_DNA"/>
</dbReference>
<keyword evidence="2" id="KW-1185">Reference proteome</keyword>
<accession>A0ABU3VK08</accession>
<dbReference type="Proteomes" id="UP001255416">
    <property type="component" value="Unassembled WGS sequence"/>
</dbReference>
<evidence type="ECO:0008006" key="3">
    <source>
        <dbReference type="Google" id="ProtNLM"/>
    </source>
</evidence>
<reference evidence="2" key="1">
    <citation type="submission" date="2023-05" db="EMBL/GenBank/DDBJ databases">
        <title>Sedimentitalea sp. nov. JM2-8.</title>
        <authorList>
            <person name="Huang J."/>
        </authorList>
    </citation>
    <scope>NUCLEOTIDE SEQUENCE [LARGE SCALE GENOMIC DNA]</scope>
    <source>
        <strain evidence="2">KHS03</strain>
    </source>
</reference>
<dbReference type="RefSeq" id="WP_316781662.1">
    <property type="nucleotide sequence ID" value="NZ_JASMWN010000025.1"/>
</dbReference>
<protein>
    <recommendedName>
        <fullName evidence="3">Glycosyl transferase family 2</fullName>
    </recommendedName>
</protein>
<gene>
    <name evidence="1" type="ORF">QO231_22075</name>
</gene>
<proteinExistence type="predicted"/>
<comment type="caution">
    <text evidence="1">The sequence shown here is derived from an EMBL/GenBank/DDBJ whole genome shotgun (WGS) entry which is preliminary data.</text>
</comment>
<evidence type="ECO:0000313" key="2">
    <source>
        <dbReference type="Proteomes" id="UP001255416"/>
    </source>
</evidence>